<dbReference type="EMBL" id="LS974626">
    <property type="protein sequence ID" value="CAG7909554.1"/>
    <property type="molecule type" value="Genomic_DNA"/>
</dbReference>
<dbReference type="Proteomes" id="UP000694005">
    <property type="component" value="Chromosome A10"/>
</dbReference>
<dbReference type="AlphaFoldDB" id="A0A8D9I2A0"/>
<accession>A0A8D9I2A0</accession>
<sequence length="39" mass="4504">MLHHVYHTDSVVSRALHQVIMDVTSDRGFRPMSLYSLGF</sequence>
<protein>
    <submittedName>
        <fullName evidence="1">Uncharacterized protein</fullName>
    </submittedName>
</protein>
<name>A0A8D9I2A0_BRACM</name>
<evidence type="ECO:0000313" key="1">
    <source>
        <dbReference type="EMBL" id="CAG7909554.1"/>
    </source>
</evidence>
<dbReference type="Gramene" id="A10p08000.2_BraZ1">
    <property type="protein sequence ID" value="A10p08000.2_BraZ1.CDS.1"/>
    <property type="gene ID" value="A10g08000.2_BraZ1"/>
</dbReference>
<proteinExistence type="predicted"/>
<reference evidence="1 2" key="1">
    <citation type="submission" date="2021-07" db="EMBL/GenBank/DDBJ databases">
        <authorList>
            <consortium name="Genoscope - CEA"/>
            <person name="William W."/>
        </authorList>
    </citation>
    <scope>NUCLEOTIDE SEQUENCE [LARGE SCALE GENOMIC DNA]</scope>
</reference>
<evidence type="ECO:0000313" key="2">
    <source>
        <dbReference type="Proteomes" id="UP000694005"/>
    </source>
</evidence>
<gene>
    <name evidence="1" type="ORF">BRAPAZ1V2_A10P08000.2</name>
</gene>
<organism evidence="1 2">
    <name type="scientific">Brassica campestris</name>
    <name type="common">Field mustard</name>
    <dbReference type="NCBI Taxonomy" id="3711"/>
    <lineage>
        <taxon>Eukaryota</taxon>
        <taxon>Viridiplantae</taxon>
        <taxon>Streptophyta</taxon>
        <taxon>Embryophyta</taxon>
        <taxon>Tracheophyta</taxon>
        <taxon>Spermatophyta</taxon>
        <taxon>Magnoliopsida</taxon>
        <taxon>eudicotyledons</taxon>
        <taxon>Gunneridae</taxon>
        <taxon>Pentapetalae</taxon>
        <taxon>rosids</taxon>
        <taxon>malvids</taxon>
        <taxon>Brassicales</taxon>
        <taxon>Brassicaceae</taxon>
        <taxon>Brassiceae</taxon>
        <taxon>Brassica</taxon>
    </lineage>
</organism>